<dbReference type="InterPro" id="IPR029058">
    <property type="entry name" value="AB_hydrolase_fold"/>
</dbReference>
<feature type="transmembrane region" description="Helical" evidence="15">
    <location>
        <begin position="111"/>
        <end position="133"/>
    </location>
</feature>
<dbReference type="Gene3D" id="3.40.50.1820">
    <property type="entry name" value="alpha/beta hydrolase"/>
    <property type="match status" value="1"/>
</dbReference>
<keyword evidence="9" id="KW-0442">Lipid degradation</keyword>
<keyword evidence="18" id="KW-1185">Reference proteome</keyword>
<dbReference type="InterPro" id="IPR052214">
    <property type="entry name" value="DAG_Lipase-Related"/>
</dbReference>
<comment type="cofactor">
    <cofactor evidence="1">
        <name>Ca(2+)</name>
        <dbReference type="ChEBI" id="CHEBI:29108"/>
    </cofactor>
</comment>
<comment type="catalytic activity">
    <reaction evidence="13">
        <text>a 1,2-diacyl-sn-glycerol + H2O = a 2-acylglycerol + a fatty acid + H(+)</text>
        <dbReference type="Rhea" id="RHEA:33275"/>
        <dbReference type="ChEBI" id="CHEBI:15377"/>
        <dbReference type="ChEBI" id="CHEBI:15378"/>
        <dbReference type="ChEBI" id="CHEBI:17389"/>
        <dbReference type="ChEBI" id="CHEBI:17815"/>
        <dbReference type="ChEBI" id="CHEBI:28868"/>
        <dbReference type="EC" id="3.1.1.116"/>
    </reaction>
    <physiologicalReaction direction="left-to-right" evidence="13">
        <dbReference type="Rhea" id="RHEA:33276"/>
    </physiologicalReaction>
</comment>
<keyword evidence="3" id="KW-1003">Cell membrane</keyword>
<dbReference type="Proteomes" id="UP001217089">
    <property type="component" value="Unassembled WGS sequence"/>
</dbReference>
<organism evidence="17 18">
    <name type="scientific">Tegillarca granosa</name>
    <name type="common">Malaysian cockle</name>
    <name type="synonym">Anadara granosa</name>
    <dbReference type="NCBI Taxonomy" id="220873"/>
    <lineage>
        <taxon>Eukaryota</taxon>
        <taxon>Metazoa</taxon>
        <taxon>Spiralia</taxon>
        <taxon>Lophotrochozoa</taxon>
        <taxon>Mollusca</taxon>
        <taxon>Bivalvia</taxon>
        <taxon>Autobranchia</taxon>
        <taxon>Pteriomorphia</taxon>
        <taxon>Arcoida</taxon>
        <taxon>Arcoidea</taxon>
        <taxon>Arcidae</taxon>
        <taxon>Tegillarca</taxon>
    </lineage>
</organism>
<keyword evidence="7" id="KW-0378">Hydrolase</keyword>
<evidence type="ECO:0000313" key="17">
    <source>
        <dbReference type="EMBL" id="KAJ8319518.1"/>
    </source>
</evidence>
<dbReference type="EC" id="3.1.1.116" evidence="14"/>
<sequence length="707" mass="79215">MFAKHDSQLIVLEMPSLVAFNRRWGIGSDDFVFPGLLEVFLRFVLIAVSIVYSIHQDSFGDCDGGPQLRLYYIGLLTLICICIVIASVIVFISCQGSIINTFPRRRLAKVLYVRFAIGIPELVWNIVGTYWSFGRSSGCKVAVVDTAKGAVMCGWLLAFIVMILFLITFDPLGGRKKPHSQRNKLLLESKDSDQIISNARIAARKAWERRCKFLCCCVLCDDQSKDAFSDIAKLLSDFFQGIDIVPTDIAAGLILVQQHQESAQNKLQTVTVSTSNTKPAAATVDLKPAAATVDLNNQPSTDHCIPTPKEWMTTEIMAHYMKFAMGSYGWPLYMFTHLATGLCRLTGQCKCFACFMPSSQVVNDNCCQCHTAAIRKMTEITDEDLVYCSYHNQIYEIPFYVVIDREKQAVVVAVRGTLSLRDALTDMTADCETLEMDCFSNCVAHKGILQAAMYIKQKLEELHLLETAFQKAQGARLVVTGHSLGAGAAALLAVMLKPDYPDIMCFAFSPPGGLMGYSLSCRSQEFICSVILGKDLVPRLGVRTLEDLKSKILREMRNCDTPKYRILMSGIWQLFSGICCNDDNTNSERQLLDRPIIPSYVNGNFKTEIENFIMCSEQCRITQQPMYLPGQIMHIMEVDKDGGCFSTPNYYAEWKSNTDFEEILVSPDMLSDHLPDNVMEALTQLSRKNFTPRVHTRHVNNIETTTL</sequence>
<evidence type="ECO:0000256" key="5">
    <source>
        <dbReference type="ARBA" id="ARBA00022692"/>
    </source>
</evidence>
<keyword evidence="10 15" id="KW-1133">Transmembrane helix</keyword>
<evidence type="ECO:0000259" key="16">
    <source>
        <dbReference type="Pfam" id="PF01764"/>
    </source>
</evidence>
<evidence type="ECO:0000256" key="9">
    <source>
        <dbReference type="ARBA" id="ARBA00022963"/>
    </source>
</evidence>
<keyword evidence="5 15" id="KW-0812">Transmembrane</keyword>
<evidence type="ECO:0000256" key="4">
    <source>
        <dbReference type="ARBA" id="ARBA00022553"/>
    </source>
</evidence>
<dbReference type="CDD" id="cd00519">
    <property type="entry name" value="Lipase_3"/>
    <property type="match status" value="1"/>
</dbReference>
<feature type="transmembrane region" description="Helical" evidence="15">
    <location>
        <begin position="31"/>
        <end position="52"/>
    </location>
</feature>
<name>A0ABQ9FQG8_TEGGR</name>
<keyword evidence="11" id="KW-0443">Lipid metabolism</keyword>
<dbReference type="EMBL" id="JARBDR010000214">
    <property type="protein sequence ID" value="KAJ8319518.1"/>
    <property type="molecule type" value="Genomic_DNA"/>
</dbReference>
<keyword evidence="8" id="KW-0106">Calcium</keyword>
<keyword evidence="12 15" id="KW-0472">Membrane</keyword>
<dbReference type="PANTHER" id="PTHR45792:SF2">
    <property type="entry name" value="DIACYLGLYCEROL LIPASE-BETA"/>
    <property type="match status" value="1"/>
</dbReference>
<feature type="transmembrane region" description="Helical" evidence="15">
    <location>
        <begin position="149"/>
        <end position="169"/>
    </location>
</feature>
<evidence type="ECO:0000256" key="3">
    <source>
        <dbReference type="ARBA" id="ARBA00022475"/>
    </source>
</evidence>
<evidence type="ECO:0000313" key="18">
    <source>
        <dbReference type="Proteomes" id="UP001217089"/>
    </source>
</evidence>
<comment type="subcellular location">
    <subcellularLocation>
        <location evidence="2">Cell membrane</location>
        <topology evidence="2">Multi-pass membrane protein</topology>
    </subcellularLocation>
</comment>
<feature type="transmembrane region" description="Helical" evidence="15">
    <location>
        <begin position="72"/>
        <end position="99"/>
    </location>
</feature>
<evidence type="ECO:0000256" key="10">
    <source>
        <dbReference type="ARBA" id="ARBA00022989"/>
    </source>
</evidence>
<dbReference type="Pfam" id="PF01764">
    <property type="entry name" value="Lipase_3"/>
    <property type="match status" value="1"/>
</dbReference>
<comment type="caution">
    <text evidence="17">The sequence shown here is derived from an EMBL/GenBank/DDBJ whole genome shotgun (WGS) entry which is preliminary data.</text>
</comment>
<accession>A0ABQ9FQG8</accession>
<evidence type="ECO:0000256" key="1">
    <source>
        <dbReference type="ARBA" id="ARBA00001913"/>
    </source>
</evidence>
<evidence type="ECO:0000256" key="12">
    <source>
        <dbReference type="ARBA" id="ARBA00023136"/>
    </source>
</evidence>
<dbReference type="InterPro" id="IPR002921">
    <property type="entry name" value="Fungal_lipase-type"/>
</dbReference>
<keyword evidence="6" id="KW-0479">Metal-binding</keyword>
<gene>
    <name evidence="17" type="ORF">KUTeg_004609</name>
</gene>
<evidence type="ECO:0000256" key="8">
    <source>
        <dbReference type="ARBA" id="ARBA00022837"/>
    </source>
</evidence>
<evidence type="ECO:0000256" key="2">
    <source>
        <dbReference type="ARBA" id="ARBA00004651"/>
    </source>
</evidence>
<feature type="domain" description="Fungal lipase-type" evidence="16">
    <location>
        <begin position="411"/>
        <end position="540"/>
    </location>
</feature>
<reference evidence="17 18" key="1">
    <citation type="submission" date="2022-12" db="EMBL/GenBank/DDBJ databases">
        <title>Chromosome-level genome of Tegillarca granosa.</title>
        <authorList>
            <person name="Kim J."/>
        </authorList>
    </citation>
    <scope>NUCLEOTIDE SEQUENCE [LARGE SCALE GENOMIC DNA]</scope>
    <source>
        <strain evidence="17">Teg-2019</strain>
        <tissue evidence="17">Adductor muscle</tissue>
    </source>
</reference>
<evidence type="ECO:0000256" key="14">
    <source>
        <dbReference type="ARBA" id="ARBA00026104"/>
    </source>
</evidence>
<evidence type="ECO:0000256" key="13">
    <source>
        <dbReference type="ARBA" id="ARBA00024531"/>
    </source>
</evidence>
<dbReference type="PANTHER" id="PTHR45792">
    <property type="entry name" value="DIACYLGLYCEROL LIPASE HOMOLOG-RELATED"/>
    <property type="match status" value="1"/>
</dbReference>
<evidence type="ECO:0000256" key="15">
    <source>
        <dbReference type="SAM" id="Phobius"/>
    </source>
</evidence>
<evidence type="ECO:0000256" key="11">
    <source>
        <dbReference type="ARBA" id="ARBA00023098"/>
    </source>
</evidence>
<evidence type="ECO:0000256" key="6">
    <source>
        <dbReference type="ARBA" id="ARBA00022723"/>
    </source>
</evidence>
<evidence type="ECO:0000256" key="7">
    <source>
        <dbReference type="ARBA" id="ARBA00022801"/>
    </source>
</evidence>
<proteinExistence type="predicted"/>
<dbReference type="SUPFAM" id="SSF53474">
    <property type="entry name" value="alpha/beta-Hydrolases"/>
    <property type="match status" value="1"/>
</dbReference>
<protein>
    <recommendedName>
        <fullName evidence="14">sn-1-specific diacylglycerol lipase</fullName>
        <ecNumber evidence="14">3.1.1.116</ecNumber>
    </recommendedName>
</protein>
<keyword evidence="4" id="KW-0597">Phosphoprotein</keyword>